<protein>
    <submittedName>
        <fullName evidence="6">Major capsid protein</fullName>
    </submittedName>
</protein>
<dbReference type="InterPro" id="IPR031654">
    <property type="entry name" value="Capsid_N"/>
</dbReference>
<dbReference type="Gene3D" id="2.70.9.20">
    <property type="entry name" value="Major capsid protein Vp54"/>
    <property type="match status" value="2"/>
</dbReference>
<dbReference type="Pfam" id="PF04451">
    <property type="entry name" value="Capsid_NCLDV"/>
    <property type="match status" value="1"/>
</dbReference>
<name>A0A5J6VIW6_9VIRU</name>
<evidence type="ECO:0000313" key="6">
    <source>
        <dbReference type="EMBL" id="QFG73728.1"/>
    </source>
</evidence>
<dbReference type="GO" id="GO:0019028">
    <property type="term" value="C:viral capsid"/>
    <property type="evidence" value="ECO:0007669"/>
    <property type="project" value="UniProtKB-KW"/>
</dbReference>
<evidence type="ECO:0000259" key="4">
    <source>
        <dbReference type="Pfam" id="PF04451"/>
    </source>
</evidence>
<keyword evidence="2" id="KW-0167">Capsid protein</keyword>
<evidence type="ECO:0000256" key="3">
    <source>
        <dbReference type="ARBA" id="ARBA00022844"/>
    </source>
</evidence>
<dbReference type="InterPro" id="IPR016112">
    <property type="entry name" value="VP_dsDNA_II"/>
</dbReference>
<feature type="domain" description="Major capsid protein N-terminal" evidence="5">
    <location>
        <begin position="25"/>
        <end position="217"/>
    </location>
</feature>
<feature type="domain" description="Major capsid protein C-terminal" evidence="4">
    <location>
        <begin position="220"/>
        <end position="529"/>
    </location>
</feature>
<proteinExistence type="predicted"/>
<dbReference type="GO" id="GO:0005198">
    <property type="term" value="F:structural molecule activity"/>
    <property type="evidence" value="ECO:0007669"/>
    <property type="project" value="InterPro"/>
</dbReference>
<evidence type="ECO:0000259" key="5">
    <source>
        <dbReference type="Pfam" id="PF16903"/>
    </source>
</evidence>
<reference evidence="6" key="1">
    <citation type="journal article" date="2019" name="Philos. Trans. R. Soc. Lond., B, Biol. Sci.">
        <title>Targeted metagenomic recovery of four divergent viruses reveals shared and distinctive characteristics of giant viruses of marine eukaryotes.</title>
        <authorList>
            <person name="Needham D.M."/>
            <person name="Poirier C."/>
            <person name="Hehenberger E."/>
            <person name="Jimenez V."/>
            <person name="Swalwell J.E."/>
            <person name="Santoro A.E."/>
            <person name="Worden A.Z."/>
        </authorList>
    </citation>
    <scope>NUCLEOTIDE SEQUENCE</scope>
    <source>
        <strain evidence="6">OPacV-662</strain>
    </source>
</reference>
<sequence length="534" mass="59142">MTGAMMQLVAYGVQDVYLTGNPQITYFKVIYRRHTNFCVEPIEQSFSGTPNFDRSVTALLARNGDLITKVYLKVSVEGSSDNDWAWVRRLGHAMIKDYNIQIGGATIDSQTGDWMNMNHELAGNHSNERGYAKMVGDTEDMTVVSGDDKSCTMYVPLGFWFCRNNGLALPLIALQFHDVRMSFNFESLDKLVNTVNGGSVNGSVKDASLLVDYVFLDTEERKRFATSAHEYLIETVQNNHGGDAITNTKGKFRLVFNHPCKAVYFAAKNNKFNGSQQYLAYHPSDKQAMQKRFAEMVYLMCLNVDSGVISHDDQGKVVTVSSEGVVASAFGLVKNSVVMIVGNDSTNNVFDGSGTGTDGSLTLPEDFSTNPFAYIEFVDDSWKNVTDEMLSTPVADMVFPTGGWDPSAHCVTVNMPHNYTSTLTCNGNPIDNANIQLNGQDRFARRDGAYFNYVQPWQHFSNTPADGLNVYSFALNPEEHQPSGTCNFSRIDFAQLSADFTNEYANDSGFVHIYAVNYNVLRIMGGMGGLAYSN</sequence>
<accession>A0A5J6VIW6</accession>
<comment type="subcellular location">
    <subcellularLocation>
        <location evidence="1">Virion</location>
    </subcellularLocation>
</comment>
<keyword evidence="3" id="KW-0946">Virion</keyword>
<dbReference type="InterPro" id="IPR007542">
    <property type="entry name" value="MCP_C"/>
</dbReference>
<evidence type="ECO:0000256" key="2">
    <source>
        <dbReference type="ARBA" id="ARBA00022561"/>
    </source>
</evidence>
<dbReference type="EMBL" id="MN448270">
    <property type="protein sequence ID" value="QFG73728.1"/>
    <property type="molecule type" value="Genomic_DNA"/>
</dbReference>
<dbReference type="Gene3D" id="2.70.9.10">
    <property type="entry name" value="Adenovirus Type 2 Hexon, domain 4"/>
    <property type="match status" value="1"/>
</dbReference>
<organism evidence="6">
    <name type="scientific">Megaviridae environmental sample</name>
    <dbReference type="NCBI Taxonomy" id="1737588"/>
    <lineage>
        <taxon>Viruses</taxon>
        <taxon>Varidnaviria</taxon>
        <taxon>Bamfordvirae</taxon>
        <taxon>Nucleocytoviricota</taxon>
        <taxon>Megaviricetes</taxon>
        <taxon>Imitervirales</taxon>
        <taxon>Mimiviridae</taxon>
        <taxon>environmental samples</taxon>
    </lineage>
</organism>
<dbReference type="InterPro" id="IPR038519">
    <property type="entry name" value="MCP_C_sf"/>
</dbReference>
<dbReference type="SUPFAM" id="SSF49749">
    <property type="entry name" value="Group II dsDNA viruses VP"/>
    <property type="match status" value="3"/>
</dbReference>
<dbReference type="Pfam" id="PF16903">
    <property type="entry name" value="Capsid_N"/>
    <property type="match status" value="1"/>
</dbReference>
<evidence type="ECO:0000256" key="1">
    <source>
        <dbReference type="ARBA" id="ARBA00004328"/>
    </source>
</evidence>